<evidence type="ECO:0000256" key="2">
    <source>
        <dbReference type="ARBA" id="ARBA00023002"/>
    </source>
</evidence>
<proteinExistence type="inferred from homology"/>
<dbReference type="Pfam" id="PF08240">
    <property type="entry name" value="ADH_N"/>
    <property type="match status" value="1"/>
</dbReference>
<dbReference type="PANTHER" id="PTHR45348">
    <property type="entry name" value="HYPOTHETICAL OXIDOREDUCTASE (EUROFUNG)"/>
    <property type="match status" value="1"/>
</dbReference>
<dbReference type="GO" id="GO:0016651">
    <property type="term" value="F:oxidoreductase activity, acting on NAD(P)H"/>
    <property type="evidence" value="ECO:0007669"/>
    <property type="project" value="InterPro"/>
</dbReference>
<dbReference type="HOGENOM" id="CLU_026673_16_5_1"/>
<gene>
    <name evidence="4" type="ORF">TSTA_061600</name>
</gene>
<dbReference type="STRING" id="441959.B8LX22"/>
<comment type="similarity">
    <text evidence="1">Belongs to the zinc-containing alcohol dehydrogenase family.</text>
</comment>
<dbReference type="RefSeq" id="XP_002340059.1">
    <property type="nucleotide sequence ID" value="XM_002340018.1"/>
</dbReference>
<dbReference type="SUPFAM" id="SSF50129">
    <property type="entry name" value="GroES-like"/>
    <property type="match status" value="1"/>
</dbReference>
<dbReference type="Proteomes" id="UP000001745">
    <property type="component" value="Unassembled WGS sequence"/>
</dbReference>
<dbReference type="Gene3D" id="3.90.180.10">
    <property type="entry name" value="Medium-chain alcohol dehydrogenases, catalytic domain"/>
    <property type="match status" value="1"/>
</dbReference>
<evidence type="ECO:0000313" key="5">
    <source>
        <dbReference type="Proteomes" id="UP000001745"/>
    </source>
</evidence>
<dbReference type="eggNOG" id="KOG1198">
    <property type="taxonomic scope" value="Eukaryota"/>
</dbReference>
<dbReference type="SUPFAM" id="SSF51735">
    <property type="entry name" value="NAD(P)-binding Rossmann-fold domains"/>
    <property type="match status" value="1"/>
</dbReference>
<name>B8LX22_TALSN</name>
<dbReference type="GeneID" id="8105631"/>
<dbReference type="PhylomeDB" id="B8LX22"/>
<dbReference type="OMA" id="FTRTISY"/>
<dbReference type="InterPro" id="IPR011032">
    <property type="entry name" value="GroES-like_sf"/>
</dbReference>
<dbReference type="CDD" id="cd08249">
    <property type="entry name" value="enoyl_reductase_like"/>
    <property type="match status" value="1"/>
</dbReference>
<dbReference type="AlphaFoldDB" id="B8LX22"/>
<dbReference type="EMBL" id="EQ962652">
    <property type="protein sequence ID" value="EED22672.1"/>
    <property type="molecule type" value="Genomic_DNA"/>
</dbReference>
<dbReference type="PANTHER" id="PTHR45348:SF2">
    <property type="entry name" value="ZINC-TYPE ALCOHOL DEHYDROGENASE-LIKE PROTEIN C2E1P3.01"/>
    <property type="match status" value="1"/>
</dbReference>
<dbReference type="InterPro" id="IPR013154">
    <property type="entry name" value="ADH-like_N"/>
</dbReference>
<dbReference type="InParanoid" id="B8LX22"/>
<sequence length="331" mass="35315">MSSNTAAWITEAKKAPLEVKEAPLWTPKENEVLVKNQAVAVNPIDGSVQQFAYLPLSYPSILGTDVAGEIIAVGPNVARWKIGDRIVGHGLVLWDFKPEGAAFQHYTILVANMAAEIPDHISFQDAVVLPLCLSTAATSLFHDDYMGLQLPTCPPQKTTGETLVIWGGASCVGSNGYEVITTASPKNFDYVKNLGADQVFDYSSPTVADDIVDALKGKLLAGILDSIGFSATQFCLDIAHRSRGFKFVSTTKPRFPNPPEGVQIKHVRGDALVANSLGKSIYEDFLPKALKCGSYVAAPKPTVIGKGLESVQAGIDAVMKGVSATKIVITL</sequence>
<evidence type="ECO:0000256" key="1">
    <source>
        <dbReference type="ARBA" id="ARBA00008072"/>
    </source>
</evidence>
<dbReference type="VEuPathDB" id="FungiDB:TSTA_061600"/>
<accession>B8LX22</accession>
<evidence type="ECO:0000313" key="4">
    <source>
        <dbReference type="EMBL" id="EED22672.1"/>
    </source>
</evidence>
<dbReference type="OrthoDB" id="48317at2759"/>
<dbReference type="InterPro" id="IPR020843">
    <property type="entry name" value="ER"/>
</dbReference>
<feature type="domain" description="Enoyl reductase (ER)" evidence="3">
    <location>
        <begin position="14"/>
        <end position="329"/>
    </location>
</feature>
<dbReference type="InterPro" id="IPR036291">
    <property type="entry name" value="NAD(P)-bd_dom_sf"/>
</dbReference>
<dbReference type="SMART" id="SM00829">
    <property type="entry name" value="PKS_ER"/>
    <property type="match status" value="1"/>
</dbReference>
<evidence type="ECO:0000259" key="3">
    <source>
        <dbReference type="SMART" id="SM00829"/>
    </source>
</evidence>
<keyword evidence="2" id="KW-0560">Oxidoreductase</keyword>
<dbReference type="InterPro" id="IPR047122">
    <property type="entry name" value="Trans-enoyl_RdTase-like"/>
</dbReference>
<organism evidence="4 5">
    <name type="scientific">Talaromyces stipitatus (strain ATCC 10500 / CBS 375.48 / QM 6759 / NRRL 1006)</name>
    <name type="common">Penicillium stipitatum</name>
    <dbReference type="NCBI Taxonomy" id="441959"/>
    <lineage>
        <taxon>Eukaryota</taxon>
        <taxon>Fungi</taxon>
        <taxon>Dikarya</taxon>
        <taxon>Ascomycota</taxon>
        <taxon>Pezizomycotina</taxon>
        <taxon>Eurotiomycetes</taxon>
        <taxon>Eurotiomycetidae</taxon>
        <taxon>Eurotiales</taxon>
        <taxon>Trichocomaceae</taxon>
        <taxon>Talaromyces</taxon>
        <taxon>Talaromyces sect. Talaromyces</taxon>
    </lineage>
</organism>
<dbReference type="Gene3D" id="3.40.50.720">
    <property type="entry name" value="NAD(P)-binding Rossmann-like Domain"/>
    <property type="match status" value="1"/>
</dbReference>
<reference evidence="5" key="1">
    <citation type="journal article" date="2015" name="Genome Announc.">
        <title>Genome sequence of the AIDS-associated pathogen Penicillium marneffei (ATCC18224) and its near taxonomic relative Talaromyces stipitatus (ATCC10500).</title>
        <authorList>
            <person name="Nierman W.C."/>
            <person name="Fedorova-Abrams N.D."/>
            <person name="Andrianopoulos A."/>
        </authorList>
    </citation>
    <scope>NUCLEOTIDE SEQUENCE [LARGE SCALE GENOMIC DNA]</scope>
    <source>
        <strain evidence="5">ATCC 10500 / CBS 375.48 / QM 6759 / NRRL 1006</strain>
    </source>
</reference>
<keyword evidence="5" id="KW-1185">Reference proteome</keyword>
<protein>
    <submittedName>
        <fullName evidence="4">Zinc binding dehydrogenase, putative</fullName>
    </submittedName>
</protein>